<reference evidence="1" key="1">
    <citation type="submission" date="2021-01" db="EMBL/GenBank/DDBJ databases">
        <authorList>
            <person name="Corre E."/>
            <person name="Pelletier E."/>
            <person name="Niang G."/>
            <person name="Scheremetjew M."/>
            <person name="Finn R."/>
            <person name="Kale V."/>
            <person name="Holt S."/>
            <person name="Cochrane G."/>
            <person name="Meng A."/>
            <person name="Brown T."/>
            <person name="Cohen L."/>
        </authorList>
    </citation>
    <scope>NUCLEOTIDE SEQUENCE</scope>
    <source>
        <strain evidence="1">10249 10 AB</strain>
    </source>
</reference>
<dbReference type="AlphaFoldDB" id="A0A7S4AF09"/>
<proteinExistence type="predicted"/>
<accession>A0A7S4AF09</accession>
<gene>
    <name evidence="1" type="ORF">PAUS00366_LOCUS6322</name>
</gene>
<protein>
    <submittedName>
        <fullName evidence="1">Uncharacterized protein</fullName>
    </submittedName>
</protein>
<dbReference type="EMBL" id="HBIX01008186">
    <property type="protein sequence ID" value="CAE0713570.1"/>
    <property type="molecule type" value="Transcribed_RNA"/>
</dbReference>
<evidence type="ECO:0000313" key="1">
    <source>
        <dbReference type="EMBL" id="CAE0713570.1"/>
    </source>
</evidence>
<organism evidence="1">
    <name type="scientific">Pseudo-nitzschia australis</name>
    <dbReference type="NCBI Taxonomy" id="44445"/>
    <lineage>
        <taxon>Eukaryota</taxon>
        <taxon>Sar</taxon>
        <taxon>Stramenopiles</taxon>
        <taxon>Ochrophyta</taxon>
        <taxon>Bacillariophyta</taxon>
        <taxon>Bacillariophyceae</taxon>
        <taxon>Bacillariophycidae</taxon>
        <taxon>Bacillariales</taxon>
        <taxon>Bacillariaceae</taxon>
        <taxon>Pseudo-nitzschia</taxon>
    </lineage>
</organism>
<name>A0A7S4AF09_9STRA</name>
<sequence length="235" mass="26294">MNTYDWITVTAKKQLPTPSIVTPMVNRYQGLDDDATSVHSNASEAYTEASAYTVDSVMSEPDYKAQSKSVKELIAKEDLKPITDNVTSIDVDTFQEVVAQALAKIKSRYTSEVSIYGGYSFLVESELGYQLRCRNPDATLPDPQLFPKRPKQETPTKLKPYYKHLDSYEIEHDCNVAVCELVDMKFPVLLNDLKQSGIQSFDGVFTAREAFDHLDAEVGSVTAANDKFATQLQEL</sequence>